<dbReference type="EMBL" id="JAQOSP010000105">
    <property type="protein sequence ID" value="MDJ1171085.1"/>
    <property type="molecule type" value="Genomic_DNA"/>
</dbReference>
<sequence length="43" mass="4706">MTDGYGNFPDSAPDYPILWVVTPGGLDLNHFPFGEAVRLLSPE</sequence>
<organism evidence="1 2">
    <name type="scientific">Roseofilum acuticapitatum BLCC-M154</name>
    <dbReference type="NCBI Taxonomy" id="3022444"/>
    <lineage>
        <taxon>Bacteria</taxon>
        <taxon>Bacillati</taxon>
        <taxon>Cyanobacteriota</taxon>
        <taxon>Cyanophyceae</taxon>
        <taxon>Desertifilales</taxon>
        <taxon>Desertifilaceae</taxon>
        <taxon>Roseofilum</taxon>
        <taxon>Roseofilum acuticapitatum</taxon>
    </lineage>
</organism>
<accession>A0ABT7AW16</accession>
<evidence type="ECO:0000313" key="2">
    <source>
        <dbReference type="Proteomes" id="UP001235303"/>
    </source>
</evidence>
<reference evidence="1 2" key="1">
    <citation type="submission" date="2023-01" db="EMBL/GenBank/DDBJ databases">
        <title>Novel diversity within Roseofilum (Cyanobacteria; Desertifilaceae) from marine benthic mats with descriptions of four novel species.</title>
        <authorList>
            <person name="Wang Y."/>
            <person name="Berthold D.E."/>
            <person name="Hu J."/>
            <person name="Lefler F.W."/>
            <person name="Laughinghouse H.D. IV."/>
        </authorList>
    </citation>
    <scope>NUCLEOTIDE SEQUENCE [LARGE SCALE GENOMIC DNA]</scope>
    <source>
        <strain evidence="1 2">BLCC-M154</strain>
    </source>
</reference>
<name>A0ABT7AW16_9CYAN</name>
<gene>
    <name evidence="1" type="ORF">PMG71_16775</name>
</gene>
<protein>
    <submittedName>
        <fullName evidence="1">Uncharacterized protein</fullName>
    </submittedName>
</protein>
<evidence type="ECO:0000313" key="1">
    <source>
        <dbReference type="EMBL" id="MDJ1171085.1"/>
    </source>
</evidence>
<keyword evidence="2" id="KW-1185">Reference proteome</keyword>
<comment type="caution">
    <text evidence="1">The sequence shown here is derived from an EMBL/GenBank/DDBJ whole genome shotgun (WGS) entry which is preliminary data.</text>
</comment>
<proteinExistence type="predicted"/>
<dbReference type="Proteomes" id="UP001235303">
    <property type="component" value="Unassembled WGS sequence"/>
</dbReference>